<dbReference type="InterPro" id="IPR013783">
    <property type="entry name" value="Ig-like_fold"/>
</dbReference>
<protein>
    <submittedName>
        <fullName evidence="1">Uncharacterized protein</fullName>
    </submittedName>
</protein>
<name>E6Q3D5_9ZZZZ</name>
<dbReference type="EMBL" id="CABO01000021">
    <property type="protein sequence ID" value="CBI01696.1"/>
    <property type="molecule type" value="Genomic_DNA"/>
</dbReference>
<reference evidence="1" key="1">
    <citation type="submission" date="2009-10" db="EMBL/GenBank/DDBJ databases">
        <title>Diversity of trophic interactions inside an arsenic-rich microbial ecosystem.</title>
        <authorList>
            <person name="Bertin P.N."/>
            <person name="Heinrich-Salmeron A."/>
            <person name="Pelletier E."/>
            <person name="Goulhen-Chollet F."/>
            <person name="Arsene-Ploetze F."/>
            <person name="Gallien S."/>
            <person name="Calteau A."/>
            <person name="Vallenet D."/>
            <person name="Casiot C."/>
            <person name="Chane-Woon-Ming B."/>
            <person name="Giloteaux L."/>
            <person name="Barakat M."/>
            <person name="Bonnefoy V."/>
            <person name="Bruneel O."/>
            <person name="Chandler M."/>
            <person name="Cleiss J."/>
            <person name="Duran R."/>
            <person name="Elbaz-Poulichet F."/>
            <person name="Fonknechten N."/>
            <person name="Lauga B."/>
            <person name="Mornico D."/>
            <person name="Ortet P."/>
            <person name="Schaeffer C."/>
            <person name="Siguier P."/>
            <person name="Alexander Thil Smith A."/>
            <person name="Van Dorsselaer A."/>
            <person name="Weissenbach J."/>
            <person name="Medigue C."/>
            <person name="Le Paslier D."/>
        </authorList>
    </citation>
    <scope>NUCLEOTIDE SEQUENCE</scope>
</reference>
<evidence type="ECO:0000313" key="1">
    <source>
        <dbReference type="EMBL" id="CBI01696.1"/>
    </source>
</evidence>
<accession>E6Q3D5</accession>
<gene>
    <name evidence="1" type="ORF">CARN4_2010</name>
</gene>
<dbReference type="Gene3D" id="2.60.40.10">
    <property type="entry name" value="Immunoglobulins"/>
    <property type="match status" value="1"/>
</dbReference>
<comment type="caution">
    <text evidence="1">The sequence shown here is derived from an EMBL/GenBank/DDBJ whole genome shotgun (WGS) entry which is preliminary data.</text>
</comment>
<proteinExistence type="predicted"/>
<dbReference type="PROSITE" id="PS51257">
    <property type="entry name" value="PROKAR_LIPOPROTEIN"/>
    <property type="match status" value="1"/>
</dbReference>
<sequence>MIARKRLLALALVASLVACGGAGGSAPSSPILPGNAPTQPQTESVAFRILIPAASTASAARSPRYISASTQSASIAVGPSGGSPGTPVVINCTSVCSGTVSAPVGSDTFTVNLYDAANGGGHLLSTGTLTQSIVIDQANNVNLTFNGVVASLHIALASPTIVPGSAGSVGVNVSALDADGNTIVGPGTYVNAAGSPVSITLSDSDTSGNSTLSQTSVTQPTSGITLGYTAAFSANPTITASASGVSSASVVLHFPAPTLSTLSVVSGVAGNVVNETVTGTNFVSGSTTLAASGSGVTVSSVSVTDSTTLTATFTLAGSAAFGTQNVTVSTTNGTSGSFPFAVATGSVLTVTAATDTSPGTPPGTGSGAVGDLRSAILAADTQTGDTIVFNCGAPCHITLAGPLPPMTANMVIDGGAYGNVVIDGGNTYRAFWAQSGTIVLANLEIENALAHGGNGVGSEYTGSGGGAGLGAGIFVDGASLSAINLYFLNDAVVGGNGGDGQAITDDTGGGGGGLGGDGAPGTNGAGGGGGILGAGSAGASFNGGSGGVGFSNIAASGSLSSSTATPATPGIAGYGGGGGGGGDYIGLGSFNGGNGGAGGFGGGGGGGGNGGSGIYDGGGGAGGFGGGGGAGGIGHGGSVGGAGGAGGGGGSGFNISGGAGGNLATLAGGSDATPVFNFAGSVNGSTATGPVASALGSSPP</sequence>
<dbReference type="PRINTS" id="PR01228">
    <property type="entry name" value="EGGSHELL"/>
</dbReference>
<organism evidence="1">
    <name type="scientific">mine drainage metagenome</name>
    <dbReference type="NCBI Taxonomy" id="410659"/>
    <lineage>
        <taxon>unclassified sequences</taxon>
        <taxon>metagenomes</taxon>
        <taxon>ecological metagenomes</taxon>
    </lineage>
</organism>
<dbReference type="AlphaFoldDB" id="E6Q3D5"/>